<protein>
    <recommendedName>
        <fullName evidence="4">Chromatin elongation factor SPT5</fullName>
    </recommendedName>
    <alternativeName>
        <fullName evidence="5">Chromatin elongation factor spt5</fullName>
    </alternativeName>
</protein>
<keyword evidence="8" id="KW-0648">Protein biosynthesis</keyword>
<dbReference type="GO" id="GO:0003746">
    <property type="term" value="F:translation elongation factor activity"/>
    <property type="evidence" value="ECO:0007669"/>
    <property type="project" value="UniProtKB-KW"/>
</dbReference>
<keyword evidence="9" id="KW-1185">Reference proteome</keyword>
<feature type="region of interest" description="Disordered" evidence="6">
    <location>
        <begin position="292"/>
        <end position="313"/>
    </location>
</feature>
<gene>
    <name evidence="8" type="primary">SPT5_4</name>
    <name evidence="8" type="ORF">VKT23_015082</name>
</gene>
<evidence type="ECO:0000259" key="7">
    <source>
        <dbReference type="SMART" id="SM00739"/>
    </source>
</evidence>
<feature type="compositionally biased region" description="Basic and acidic residues" evidence="6">
    <location>
        <begin position="747"/>
        <end position="762"/>
    </location>
</feature>
<sequence length="948" mass="107895">MLNYLDIEAGVEDDSSLSSEDEEDLRGFIDDGDNNEPVSMSSRAITHIDDNATGASSSRVRWSETIERIYENARPPSSQQTPDNLEPSCRMLNDERGGTNTQLLVPGREDDWQLWAVRCKKGMEFNVVHEICLRLQNDEELGRQLPLVLRSAFAPSSDTGFVYFEARSLGPQTLASRFIKSLPGIKRRKRTIIDNITIDAIKDSQTISHVEEFQSVNLVPWTQCTTLLKLPPVQHDQYVAGDWVRIKHGRYSGDLGMVVENNGECLRRDGVFMRRGVKVLLLPCLKDGAIPGSTTPDKECPDHGKKRRFKDSEKPDQRLFMPDLVSRMRGSSVKLLSANAYQFRGDIYESQLLVQQYDYMSVSPASISELSVEQYELFRKSEHPDFKVYRSYQVDRAWKLETGDKVYTDEAGCQREGVLEAVFSTYCEVQFNIGDGVELRRISLLSIWKTIHVGDFVEVIAGVDEGKSGFVVQSGRQCVVFSRFTDKLDLGASMGPQLAEVDDNLYLNKQIEMIKVHPNSLKVSDPAFTPSPPSAPRSIDGIVVPWIGEQVTSIKGPMFELAEVKDVKRNPKAPDTDSGLMLLVDFSLYSHRGGDMRHLFWVDYDWVITKDEALPLVIAKPLGPLQQVYSPNGAYLALRMKTEPAPWRHWRVQVVQGKNKALGTIQDVRRDPNPRPQGSGLLLYVLIDTISAYTPNMKVWEDYDHVRTENTLELLPAPGVHSYYRLLPDYQPSLHIQPIQPRPGHPIRRERTPERPKTPDWNQEDLRRLRPDHWILNPALANHEIEVRITNGPYKADSTFIRLQMSSFDDIAPVIMPKERSKSKKIWEAVPVELIQPSASLPKYKTERNLMIVVRGEHVGKLVRRVRHFFMDKYKTDESARMELAVVTRSGTSEILTDERVELSVHDLARRKESESERKTGTNLMEPLRKEALRRWPAGAPEIRSIVT</sequence>
<feature type="region of interest" description="Disordered" evidence="6">
    <location>
        <begin position="70"/>
        <end position="92"/>
    </location>
</feature>
<comment type="function">
    <text evidence="3">The SPT4-SPT5 complex mediates both activation and inhibition of transcription elongation, and plays a role in pre-mRNA processing. This complex seems to be important for the stability of the RNA polymerase II elongation machinery on the chromatin template but not for the inherent ability of this machinery to translocate down the gene.</text>
</comment>
<feature type="region of interest" description="Disordered" evidence="6">
    <location>
        <begin position="1"/>
        <end position="37"/>
    </location>
</feature>
<keyword evidence="2" id="KW-0804">Transcription</keyword>
<dbReference type="SMART" id="SM00739">
    <property type="entry name" value="KOW"/>
    <property type="match status" value="2"/>
</dbReference>
<dbReference type="PANTHER" id="PTHR11125:SF7">
    <property type="entry name" value="TRANSCRIPTION ELONGATION FACTOR SPT5"/>
    <property type="match status" value="1"/>
</dbReference>
<dbReference type="InterPro" id="IPR005100">
    <property type="entry name" value="NGN-domain"/>
</dbReference>
<keyword evidence="8" id="KW-0251">Elongation factor</keyword>
<feature type="region of interest" description="Disordered" evidence="6">
    <location>
        <begin position="735"/>
        <end position="762"/>
    </location>
</feature>
<evidence type="ECO:0000256" key="3">
    <source>
        <dbReference type="ARBA" id="ARBA00024691"/>
    </source>
</evidence>
<evidence type="ECO:0000313" key="9">
    <source>
        <dbReference type="Proteomes" id="UP001498398"/>
    </source>
</evidence>
<dbReference type="InterPro" id="IPR008991">
    <property type="entry name" value="Translation_prot_SH3-like_sf"/>
</dbReference>
<dbReference type="InterPro" id="IPR005824">
    <property type="entry name" value="KOW"/>
</dbReference>
<evidence type="ECO:0000256" key="6">
    <source>
        <dbReference type="SAM" id="MobiDB-lite"/>
    </source>
</evidence>
<dbReference type="Proteomes" id="UP001498398">
    <property type="component" value="Unassembled WGS sequence"/>
</dbReference>
<evidence type="ECO:0000256" key="5">
    <source>
        <dbReference type="ARBA" id="ARBA00031006"/>
    </source>
</evidence>
<dbReference type="Pfam" id="PF03439">
    <property type="entry name" value="Spt5-NGN"/>
    <property type="match status" value="1"/>
</dbReference>
<organism evidence="8 9">
    <name type="scientific">Marasmiellus scandens</name>
    <dbReference type="NCBI Taxonomy" id="2682957"/>
    <lineage>
        <taxon>Eukaryota</taxon>
        <taxon>Fungi</taxon>
        <taxon>Dikarya</taxon>
        <taxon>Basidiomycota</taxon>
        <taxon>Agaricomycotina</taxon>
        <taxon>Agaricomycetes</taxon>
        <taxon>Agaricomycetidae</taxon>
        <taxon>Agaricales</taxon>
        <taxon>Marasmiineae</taxon>
        <taxon>Omphalotaceae</taxon>
        <taxon>Marasmiellus</taxon>
    </lineage>
</organism>
<accession>A0ABR1IYH0</accession>
<reference evidence="8 9" key="1">
    <citation type="submission" date="2024-01" db="EMBL/GenBank/DDBJ databases">
        <title>A draft genome for the cacao thread blight pathogen Marasmiellus scandens.</title>
        <authorList>
            <person name="Baruah I.K."/>
            <person name="Leung J."/>
            <person name="Bukari Y."/>
            <person name="Amoako-Attah I."/>
            <person name="Meinhardt L.W."/>
            <person name="Bailey B.A."/>
            <person name="Cohen S.P."/>
        </authorList>
    </citation>
    <scope>NUCLEOTIDE SEQUENCE [LARGE SCALE GENOMIC DNA]</scope>
    <source>
        <strain evidence="8 9">GH-19</strain>
    </source>
</reference>
<feature type="domain" description="KOW" evidence="7">
    <location>
        <begin position="450"/>
        <end position="477"/>
    </location>
</feature>
<dbReference type="PANTHER" id="PTHR11125">
    <property type="entry name" value="SUPPRESSOR OF TY 5"/>
    <property type="match status" value="1"/>
</dbReference>
<dbReference type="EMBL" id="JBANRG010000049">
    <property type="protein sequence ID" value="KAK7444765.1"/>
    <property type="molecule type" value="Genomic_DNA"/>
</dbReference>
<evidence type="ECO:0000256" key="1">
    <source>
        <dbReference type="ARBA" id="ARBA00006956"/>
    </source>
</evidence>
<evidence type="ECO:0000256" key="2">
    <source>
        <dbReference type="ARBA" id="ARBA00023163"/>
    </source>
</evidence>
<dbReference type="InterPro" id="IPR039659">
    <property type="entry name" value="SPT5"/>
</dbReference>
<dbReference type="SUPFAM" id="SSF50104">
    <property type="entry name" value="Translation proteins SH3-like domain"/>
    <property type="match status" value="1"/>
</dbReference>
<feature type="domain" description="KOW" evidence="7">
    <location>
        <begin position="237"/>
        <end position="264"/>
    </location>
</feature>
<comment type="similarity">
    <text evidence="1">Belongs to the SPT5 family.</text>
</comment>
<evidence type="ECO:0000256" key="4">
    <source>
        <dbReference type="ARBA" id="ARBA00029865"/>
    </source>
</evidence>
<comment type="caution">
    <text evidence="8">The sequence shown here is derived from an EMBL/GenBank/DDBJ whole genome shotgun (WGS) entry which is preliminary data.</text>
</comment>
<proteinExistence type="inferred from homology"/>
<name>A0ABR1IYH0_9AGAR</name>
<dbReference type="Gene3D" id="3.30.70.940">
    <property type="entry name" value="NusG, N-terminal domain"/>
    <property type="match status" value="1"/>
</dbReference>
<feature type="compositionally biased region" description="Acidic residues" evidence="6">
    <location>
        <begin position="9"/>
        <end position="34"/>
    </location>
</feature>
<evidence type="ECO:0000313" key="8">
    <source>
        <dbReference type="EMBL" id="KAK7444765.1"/>
    </source>
</evidence>
<dbReference type="InterPro" id="IPR036735">
    <property type="entry name" value="NGN_dom_sf"/>
</dbReference>